<feature type="domain" description="Chemokine interleukin-8-like" evidence="3">
    <location>
        <begin position="24"/>
        <end position="86"/>
    </location>
</feature>
<dbReference type="PANTHER" id="PTHR12015:SF186">
    <property type="entry name" value="C-C MOTIF CHEMOKINE 21-LIKE-RELATED"/>
    <property type="match status" value="1"/>
</dbReference>
<dbReference type="SUPFAM" id="SSF54117">
    <property type="entry name" value="Interleukin 8-like chemokines"/>
    <property type="match status" value="1"/>
</dbReference>
<reference evidence="4" key="1">
    <citation type="submission" date="2025-08" db="UniProtKB">
        <authorList>
            <consortium name="Ensembl"/>
        </authorList>
    </citation>
    <scope>IDENTIFICATION</scope>
</reference>
<evidence type="ECO:0000256" key="2">
    <source>
        <dbReference type="SAM" id="SignalP"/>
    </source>
</evidence>
<dbReference type="InterPro" id="IPR036048">
    <property type="entry name" value="Interleukin_8-like_sf"/>
</dbReference>
<sequence length="137" mass="16069">MRFDTPLIFLVLSCLSLAMAQVSYDDCCLTYVKELGKRTQARAVKYRIQETDGGCNIRAVIFTMWKGRVYCCDPQDTWVQELMANIDKKAVKHVKKTAPKVFYRFHDVSRYLLYVVHRKSELCLFVLFFFYSAKRVA</sequence>
<evidence type="ECO:0000313" key="4">
    <source>
        <dbReference type="Ensembl" id="ENSHCOP00000001307.1"/>
    </source>
</evidence>
<dbReference type="GO" id="GO:0008009">
    <property type="term" value="F:chemokine activity"/>
    <property type="evidence" value="ECO:0007669"/>
    <property type="project" value="InterPro"/>
</dbReference>
<dbReference type="CDD" id="cd00169">
    <property type="entry name" value="Chemokine"/>
    <property type="match status" value="1"/>
</dbReference>
<dbReference type="PANTHER" id="PTHR12015">
    <property type="entry name" value="SMALL INDUCIBLE CYTOKINE A"/>
    <property type="match status" value="1"/>
</dbReference>
<dbReference type="Pfam" id="PF00048">
    <property type="entry name" value="IL8"/>
    <property type="match status" value="1"/>
</dbReference>
<dbReference type="Proteomes" id="UP000264820">
    <property type="component" value="Unplaced"/>
</dbReference>
<keyword evidence="5" id="KW-1185">Reference proteome</keyword>
<dbReference type="Ensembl" id="ENSHCOT00000012327.1">
    <property type="protein sequence ID" value="ENSHCOP00000001307.1"/>
    <property type="gene ID" value="ENSHCOG00000000068.1"/>
</dbReference>
<proteinExistence type="predicted"/>
<evidence type="ECO:0000259" key="3">
    <source>
        <dbReference type="SMART" id="SM00199"/>
    </source>
</evidence>
<evidence type="ECO:0000256" key="1">
    <source>
        <dbReference type="ARBA" id="ARBA00022514"/>
    </source>
</evidence>
<dbReference type="STRING" id="109280.ENSHCOP00000001307"/>
<name>A0A3Q2XCR2_HIPCM</name>
<dbReference type="Gene3D" id="2.40.50.40">
    <property type="match status" value="1"/>
</dbReference>
<feature type="signal peptide" evidence="2">
    <location>
        <begin position="1"/>
        <end position="20"/>
    </location>
</feature>
<protein>
    <submittedName>
        <fullName evidence="4">Chemokine (C-C motif) ligand 25a</fullName>
    </submittedName>
</protein>
<evidence type="ECO:0000313" key="5">
    <source>
        <dbReference type="Proteomes" id="UP000264820"/>
    </source>
</evidence>
<dbReference type="OMA" id="QDGGCNI"/>
<keyword evidence="2" id="KW-0732">Signal</keyword>
<feature type="chain" id="PRO_5018614589" evidence="2">
    <location>
        <begin position="21"/>
        <end position="137"/>
    </location>
</feature>
<dbReference type="InterPro" id="IPR001811">
    <property type="entry name" value="Chemokine_IL8-like_dom"/>
</dbReference>
<dbReference type="InterPro" id="IPR039809">
    <property type="entry name" value="Chemokine_b/g/d"/>
</dbReference>
<organism evidence="4 5">
    <name type="scientific">Hippocampus comes</name>
    <name type="common">Tiger tail seahorse</name>
    <dbReference type="NCBI Taxonomy" id="109280"/>
    <lineage>
        <taxon>Eukaryota</taxon>
        <taxon>Metazoa</taxon>
        <taxon>Chordata</taxon>
        <taxon>Craniata</taxon>
        <taxon>Vertebrata</taxon>
        <taxon>Euteleostomi</taxon>
        <taxon>Actinopterygii</taxon>
        <taxon>Neopterygii</taxon>
        <taxon>Teleostei</taxon>
        <taxon>Neoteleostei</taxon>
        <taxon>Acanthomorphata</taxon>
        <taxon>Syngnathiaria</taxon>
        <taxon>Syngnathiformes</taxon>
        <taxon>Syngnathoidei</taxon>
        <taxon>Syngnathidae</taxon>
        <taxon>Hippocampus</taxon>
    </lineage>
</organism>
<keyword evidence="1" id="KW-0202">Cytokine</keyword>
<dbReference type="AlphaFoldDB" id="A0A3Q2XCR2"/>
<accession>A0A3Q2XCR2</accession>
<dbReference type="GO" id="GO:0005615">
    <property type="term" value="C:extracellular space"/>
    <property type="evidence" value="ECO:0007669"/>
    <property type="project" value="UniProtKB-KW"/>
</dbReference>
<dbReference type="GO" id="GO:0006955">
    <property type="term" value="P:immune response"/>
    <property type="evidence" value="ECO:0007669"/>
    <property type="project" value="InterPro"/>
</dbReference>
<dbReference type="GeneTree" id="ENSGT00900000141362"/>
<dbReference type="SMART" id="SM00199">
    <property type="entry name" value="SCY"/>
    <property type="match status" value="1"/>
</dbReference>
<reference evidence="4" key="2">
    <citation type="submission" date="2025-09" db="UniProtKB">
        <authorList>
            <consortium name="Ensembl"/>
        </authorList>
    </citation>
    <scope>IDENTIFICATION</scope>
</reference>